<dbReference type="GO" id="GO:0006654">
    <property type="term" value="P:phosphatidic acid biosynthetic process"/>
    <property type="evidence" value="ECO:0007669"/>
    <property type="project" value="TreeGrafter"/>
</dbReference>
<evidence type="ECO:0000256" key="1">
    <source>
        <dbReference type="ARBA" id="ARBA00006484"/>
    </source>
</evidence>
<dbReference type="STRING" id="1344418.A0A1D2VJL5"/>
<protein>
    <submittedName>
        <fullName evidence="5">NAD(P)-binding protein</fullName>
    </submittedName>
</protein>
<evidence type="ECO:0000256" key="3">
    <source>
        <dbReference type="ARBA" id="ARBA00023002"/>
    </source>
</evidence>
<dbReference type="InterPro" id="IPR002347">
    <property type="entry name" value="SDR_fam"/>
</dbReference>
<dbReference type="Pfam" id="PF00106">
    <property type="entry name" value="adh_short"/>
    <property type="match status" value="1"/>
</dbReference>
<keyword evidence="2" id="KW-0521">NADP</keyword>
<dbReference type="PRINTS" id="PR00081">
    <property type="entry name" value="GDHRDH"/>
</dbReference>
<evidence type="ECO:0000313" key="6">
    <source>
        <dbReference type="Proteomes" id="UP000095038"/>
    </source>
</evidence>
<organism evidence="5 6">
    <name type="scientific">Ascoidea rubescens DSM 1968</name>
    <dbReference type="NCBI Taxonomy" id="1344418"/>
    <lineage>
        <taxon>Eukaryota</taxon>
        <taxon>Fungi</taxon>
        <taxon>Dikarya</taxon>
        <taxon>Ascomycota</taxon>
        <taxon>Saccharomycotina</taxon>
        <taxon>Saccharomycetes</taxon>
        <taxon>Ascoideaceae</taxon>
        <taxon>Ascoidea</taxon>
    </lineage>
</organism>
<dbReference type="PANTHER" id="PTHR44169">
    <property type="entry name" value="NADPH-DEPENDENT 1-ACYLDIHYDROXYACETONE PHOSPHATE REDUCTASE"/>
    <property type="match status" value="1"/>
</dbReference>
<evidence type="ECO:0000256" key="4">
    <source>
        <dbReference type="RuleBase" id="RU000363"/>
    </source>
</evidence>
<accession>A0A1D2VJL5</accession>
<dbReference type="GO" id="GO:0005783">
    <property type="term" value="C:endoplasmic reticulum"/>
    <property type="evidence" value="ECO:0007669"/>
    <property type="project" value="TreeGrafter"/>
</dbReference>
<dbReference type="GO" id="GO:0004806">
    <property type="term" value="F:triacylglycerol lipase activity"/>
    <property type="evidence" value="ECO:0007669"/>
    <property type="project" value="TreeGrafter"/>
</dbReference>
<dbReference type="GeneID" id="30964093"/>
<dbReference type="GO" id="GO:0005811">
    <property type="term" value="C:lipid droplet"/>
    <property type="evidence" value="ECO:0007669"/>
    <property type="project" value="TreeGrafter"/>
</dbReference>
<dbReference type="PROSITE" id="PS00061">
    <property type="entry name" value="ADH_SHORT"/>
    <property type="match status" value="1"/>
</dbReference>
<dbReference type="Gene3D" id="3.40.50.720">
    <property type="entry name" value="NAD(P)-binding Rossmann-like Domain"/>
    <property type="match status" value="1"/>
</dbReference>
<dbReference type="AlphaFoldDB" id="A0A1D2VJL5"/>
<name>A0A1D2VJL5_9ASCO</name>
<reference evidence="6" key="1">
    <citation type="submission" date="2016-05" db="EMBL/GenBank/DDBJ databases">
        <title>Comparative genomics of biotechnologically important yeasts.</title>
        <authorList>
            <consortium name="DOE Joint Genome Institute"/>
            <person name="Riley R."/>
            <person name="Haridas S."/>
            <person name="Wolfe K.H."/>
            <person name="Lopes M.R."/>
            <person name="Hittinger C.T."/>
            <person name="Goker M."/>
            <person name="Salamov A."/>
            <person name="Wisecaver J."/>
            <person name="Long T.M."/>
            <person name="Aerts A.L."/>
            <person name="Barry K."/>
            <person name="Choi C."/>
            <person name="Clum A."/>
            <person name="Coughlan A.Y."/>
            <person name="Deshpande S."/>
            <person name="Douglass A.P."/>
            <person name="Hanson S.J."/>
            <person name="Klenk H.-P."/>
            <person name="Labutti K."/>
            <person name="Lapidus A."/>
            <person name="Lindquist E."/>
            <person name="Lipzen A."/>
            <person name="Meier-Kolthoff J.P."/>
            <person name="Ohm R.A."/>
            <person name="Otillar R.P."/>
            <person name="Pangilinan J."/>
            <person name="Peng Y."/>
            <person name="Rokas A."/>
            <person name="Rosa C.A."/>
            <person name="Scheuner C."/>
            <person name="Sibirny A.A."/>
            <person name="Slot J.C."/>
            <person name="Stielow J.B."/>
            <person name="Sun H."/>
            <person name="Kurtzman C.P."/>
            <person name="Blackwell M."/>
            <person name="Grigoriev I.V."/>
            <person name="Jeffries T.W."/>
        </authorList>
    </citation>
    <scope>NUCLEOTIDE SEQUENCE [LARGE SCALE GENOMIC DNA]</scope>
    <source>
        <strain evidence="6">DSM 1968</strain>
    </source>
</reference>
<dbReference type="GO" id="GO:0000140">
    <property type="term" value="F:acylglycerone-phosphate reductase (NADP+) activity"/>
    <property type="evidence" value="ECO:0007669"/>
    <property type="project" value="TreeGrafter"/>
</dbReference>
<dbReference type="RefSeq" id="XP_020048112.1">
    <property type="nucleotide sequence ID" value="XM_020190457.1"/>
</dbReference>
<gene>
    <name evidence="5" type="ORF">ASCRUDRAFT_33730</name>
</gene>
<dbReference type="GO" id="GO:0019433">
    <property type="term" value="P:triglyceride catabolic process"/>
    <property type="evidence" value="ECO:0007669"/>
    <property type="project" value="TreeGrafter"/>
</dbReference>
<keyword evidence="3" id="KW-0560">Oxidoreductase</keyword>
<sequence length="291" mass="32107">MSKLDGKVVLISGSATGIGNALVNEFAVRGYKVFATDIVFSNENINNKDKNPFLTNNPNGNVTPLYCNVAKVEEIRKLKQILIDDYKIEKIDILYNNAGVASSAPVTDINDEQLARVFDVNFFGCVRMVTEFFELVIKAKGIIAFTGSVTGELPMPFGATYSASKAALNQYARVLHLEVKGFGVRVINVVTGAVNTDLSDPTPFPETSIFNTEAGRNSFYMRKKVLKDGKAMEPNVYAQRVIDKLTKSGPNDFQIFEGHLAGTYVSISRYLPIAALESSLLKKFEMDKIYE</sequence>
<dbReference type="InParanoid" id="A0A1D2VJL5"/>
<proteinExistence type="inferred from homology"/>
<evidence type="ECO:0000256" key="2">
    <source>
        <dbReference type="ARBA" id="ARBA00022857"/>
    </source>
</evidence>
<dbReference type="SUPFAM" id="SSF51735">
    <property type="entry name" value="NAD(P)-binding Rossmann-fold domains"/>
    <property type="match status" value="1"/>
</dbReference>
<dbReference type="PANTHER" id="PTHR44169:SF6">
    <property type="entry name" value="NADPH-DEPENDENT 1-ACYLDIHYDROXYACETONE PHOSPHATE REDUCTASE"/>
    <property type="match status" value="1"/>
</dbReference>
<dbReference type="Proteomes" id="UP000095038">
    <property type="component" value="Unassembled WGS sequence"/>
</dbReference>
<dbReference type="PRINTS" id="PR00080">
    <property type="entry name" value="SDRFAMILY"/>
</dbReference>
<dbReference type="EMBL" id="KV454478">
    <property type="protein sequence ID" value="ODV61805.1"/>
    <property type="molecule type" value="Genomic_DNA"/>
</dbReference>
<dbReference type="InterPro" id="IPR036291">
    <property type="entry name" value="NAD(P)-bd_dom_sf"/>
</dbReference>
<keyword evidence="6" id="KW-1185">Reference proteome</keyword>
<dbReference type="InterPro" id="IPR020904">
    <property type="entry name" value="Sc_DH/Rdtase_CS"/>
</dbReference>
<evidence type="ECO:0000313" key="5">
    <source>
        <dbReference type="EMBL" id="ODV61805.1"/>
    </source>
</evidence>
<dbReference type="OrthoDB" id="2102561at2759"/>
<comment type="similarity">
    <text evidence="1 4">Belongs to the short-chain dehydrogenases/reductases (SDR) family.</text>
</comment>